<name>A0AA40CJU1_9PEZI</name>
<sequence>MPLHLHALQRNDAGAEIESPQPLSSLVFHPLRRIFERVATYGESLAAEKDELHVRYKTLTPKPTSGVYVALTAARAHSVTHHAGSARRADRKVLAQSQNSGRQRWVSWPSPRPFMSKNGGTLRYDWHPDPERRPARCEAFGHQERAA</sequence>
<evidence type="ECO:0000313" key="3">
    <source>
        <dbReference type="Proteomes" id="UP001174936"/>
    </source>
</evidence>
<evidence type="ECO:0000313" key="2">
    <source>
        <dbReference type="EMBL" id="KAK0639754.1"/>
    </source>
</evidence>
<organism evidence="2 3">
    <name type="scientific">Cercophora newfieldiana</name>
    <dbReference type="NCBI Taxonomy" id="92897"/>
    <lineage>
        <taxon>Eukaryota</taxon>
        <taxon>Fungi</taxon>
        <taxon>Dikarya</taxon>
        <taxon>Ascomycota</taxon>
        <taxon>Pezizomycotina</taxon>
        <taxon>Sordariomycetes</taxon>
        <taxon>Sordariomycetidae</taxon>
        <taxon>Sordariales</taxon>
        <taxon>Lasiosphaeriaceae</taxon>
        <taxon>Cercophora</taxon>
    </lineage>
</organism>
<accession>A0AA40CJU1</accession>
<evidence type="ECO:0000256" key="1">
    <source>
        <dbReference type="SAM" id="MobiDB-lite"/>
    </source>
</evidence>
<dbReference type="Proteomes" id="UP001174936">
    <property type="component" value="Unassembled WGS sequence"/>
</dbReference>
<keyword evidence="3" id="KW-1185">Reference proteome</keyword>
<feature type="region of interest" description="Disordered" evidence="1">
    <location>
        <begin position="80"/>
        <end position="112"/>
    </location>
</feature>
<dbReference type="AlphaFoldDB" id="A0AA40CJU1"/>
<dbReference type="EMBL" id="JAULSV010000007">
    <property type="protein sequence ID" value="KAK0639754.1"/>
    <property type="molecule type" value="Genomic_DNA"/>
</dbReference>
<protein>
    <submittedName>
        <fullName evidence="2">Uncharacterized protein</fullName>
    </submittedName>
</protein>
<reference evidence="2" key="1">
    <citation type="submission" date="2023-06" db="EMBL/GenBank/DDBJ databases">
        <title>Genome-scale phylogeny and comparative genomics of the fungal order Sordariales.</title>
        <authorList>
            <consortium name="Lawrence Berkeley National Laboratory"/>
            <person name="Hensen N."/>
            <person name="Bonometti L."/>
            <person name="Westerberg I."/>
            <person name="Brannstrom I.O."/>
            <person name="Guillou S."/>
            <person name="Cros-Aarteil S."/>
            <person name="Calhoun S."/>
            <person name="Haridas S."/>
            <person name="Kuo A."/>
            <person name="Mondo S."/>
            <person name="Pangilinan J."/>
            <person name="Riley R."/>
            <person name="Labutti K."/>
            <person name="Andreopoulos B."/>
            <person name="Lipzen A."/>
            <person name="Chen C."/>
            <person name="Yanf M."/>
            <person name="Daum C."/>
            <person name="Ng V."/>
            <person name="Clum A."/>
            <person name="Steindorff A."/>
            <person name="Ohm R."/>
            <person name="Martin F."/>
            <person name="Silar P."/>
            <person name="Natvig D."/>
            <person name="Lalanne C."/>
            <person name="Gautier V."/>
            <person name="Ament-Velasquez S.L."/>
            <person name="Kruys A."/>
            <person name="Hutchinson M.I."/>
            <person name="Powell A.J."/>
            <person name="Barry K."/>
            <person name="Miller A.N."/>
            <person name="Grigoriev I.V."/>
            <person name="Debuchy R."/>
            <person name="Gladieux P."/>
            <person name="Thoren M.H."/>
            <person name="Johannesson H."/>
        </authorList>
    </citation>
    <scope>NUCLEOTIDE SEQUENCE</scope>
    <source>
        <strain evidence="2">SMH2532-1</strain>
    </source>
</reference>
<comment type="caution">
    <text evidence="2">The sequence shown here is derived from an EMBL/GenBank/DDBJ whole genome shotgun (WGS) entry which is preliminary data.</text>
</comment>
<proteinExistence type="predicted"/>
<gene>
    <name evidence="2" type="ORF">B0T16DRAFT_248063</name>
</gene>